<dbReference type="GO" id="GO:0009279">
    <property type="term" value="C:cell outer membrane"/>
    <property type="evidence" value="ECO:0007669"/>
    <property type="project" value="UniProtKB-SubCell"/>
</dbReference>
<comment type="similarity">
    <text evidence="2">Belongs to the SusD family.</text>
</comment>
<evidence type="ECO:0000313" key="8">
    <source>
        <dbReference type="EMBL" id="AKP53480.1"/>
    </source>
</evidence>
<proteinExistence type="inferred from homology"/>
<dbReference type="Pfam" id="PF07980">
    <property type="entry name" value="SusD_RagB"/>
    <property type="match status" value="1"/>
</dbReference>
<dbReference type="RefSeq" id="WP_048643584.1">
    <property type="nucleotide sequence ID" value="NZ_CP012040.1"/>
</dbReference>
<keyword evidence="4" id="KW-0472">Membrane</keyword>
<dbReference type="STRING" id="320787.CA2015_4127"/>
<dbReference type="Pfam" id="PF14322">
    <property type="entry name" value="SusD-like_3"/>
    <property type="match status" value="1"/>
</dbReference>
<dbReference type="OrthoDB" id="691907at2"/>
<evidence type="ECO:0000259" key="7">
    <source>
        <dbReference type="Pfam" id="PF14322"/>
    </source>
</evidence>
<evidence type="ECO:0000256" key="1">
    <source>
        <dbReference type="ARBA" id="ARBA00004442"/>
    </source>
</evidence>
<dbReference type="PROSITE" id="PS51257">
    <property type="entry name" value="PROKAR_LIPOPROTEIN"/>
    <property type="match status" value="1"/>
</dbReference>
<feature type="domain" description="SusD-like N-terminal" evidence="7">
    <location>
        <begin position="88"/>
        <end position="223"/>
    </location>
</feature>
<dbReference type="Gene3D" id="1.25.40.390">
    <property type="match status" value="1"/>
</dbReference>
<dbReference type="PATRIC" id="fig|320787.5.peg.4521"/>
<dbReference type="EMBL" id="CP012040">
    <property type="protein sequence ID" value="AKP53480.1"/>
    <property type="molecule type" value="Genomic_DNA"/>
</dbReference>
<evidence type="ECO:0000313" key="9">
    <source>
        <dbReference type="Proteomes" id="UP000036520"/>
    </source>
</evidence>
<accession>A0A0H4PKB6</accession>
<dbReference type="Proteomes" id="UP000036520">
    <property type="component" value="Chromosome"/>
</dbReference>
<comment type="subcellular location">
    <subcellularLocation>
        <location evidence="1">Cell outer membrane</location>
    </subcellularLocation>
</comment>
<name>A0A0H4PKB6_9BACT</name>
<evidence type="ECO:0000256" key="2">
    <source>
        <dbReference type="ARBA" id="ARBA00006275"/>
    </source>
</evidence>
<dbReference type="InterPro" id="IPR011990">
    <property type="entry name" value="TPR-like_helical_dom_sf"/>
</dbReference>
<dbReference type="AlphaFoldDB" id="A0A0H4PKB6"/>
<sequence>MKNLLTILATIFVLSSCSEDFLNLVPESSITSGNFYKTEDHFNQALVGSYASLRGAKGSIASWVMGEMRSDNTHLEFNITNRGPGYIEREYADFFTDDVNSGLVANKYNSCYIGIARTNEILDQVGESLLSEDKKAQIEGEASFLRALLYFDLVRYFGGVPLYLTSVKGADDAYLPRASVSEVNQAIISDLEKAIALLDPVSFPQNGRANEGAARMLLADVYLTTKDYSKAESELSKVIQMGYSLLDNYGDIFELSNKNSIESIFEIQFQQGNQGQNSDFLYPFLPLSADVSMITGITSQNLQGGGWNTPTFEMLGSYEDGDERLPASIGVVEGTGQIGNLFIDELKSPVNYTPTPGKRTYLYVKKYQHAHALERNTDDNFPVYRYSEALLSMAEVLNEQGRSGEALPYLNQVRLRAGLDPATETNQQVLREIIAHETRVELAFENKRWLDLVRTDQAIDVMNANGVYLKEFYAGESYIPEMSYRVTSERLLFPIPLREIRIGDLEQNPGY</sequence>
<protein>
    <submittedName>
        <fullName evidence="8">RagB/SusD domain-containing protein</fullName>
    </submittedName>
</protein>
<evidence type="ECO:0000256" key="5">
    <source>
        <dbReference type="ARBA" id="ARBA00023237"/>
    </source>
</evidence>
<dbReference type="InterPro" id="IPR012944">
    <property type="entry name" value="SusD_RagB_dom"/>
</dbReference>
<dbReference type="KEGG" id="camu:CA2015_4127"/>
<keyword evidence="9" id="KW-1185">Reference proteome</keyword>
<reference evidence="8 9" key="1">
    <citation type="submission" date="2015-07" db="EMBL/GenBank/DDBJ databases">
        <authorList>
            <person name="Kim K.M."/>
        </authorList>
    </citation>
    <scope>NUCLEOTIDE SEQUENCE [LARGE SCALE GENOMIC DNA]</scope>
    <source>
        <strain evidence="8 9">KCTC 12363</strain>
    </source>
</reference>
<dbReference type="InterPro" id="IPR033985">
    <property type="entry name" value="SusD-like_N"/>
</dbReference>
<evidence type="ECO:0000256" key="3">
    <source>
        <dbReference type="ARBA" id="ARBA00022729"/>
    </source>
</evidence>
<dbReference type="CDD" id="cd08977">
    <property type="entry name" value="SusD"/>
    <property type="match status" value="1"/>
</dbReference>
<organism evidence="8 9">
    <name type="scientific">Cyclobacterium amurskyense</name>
    <dbReference type="NCBI Taxonomy" id="320787"/>
    <lineage>
        <taxon>Bacteria</taxon>
        <taxon>Pseudomonadati</taxon>
        <taxon>Bacteroidota</taxon>
        <taxon>Cytophagia</taxon>
        <taxon>Cytophagales</taxon>
        <taxon>Cyclobacteriaceae</taxon>
        <taxon>Cyclobacterium</taxon>
    </lineage>
</organism>
<feature type="domain" description="RagB/SusD" evidence="6">
    <location>
        <begin position="262"/>
        <end position="511"/>
    </location>
</feature>
<evidence type="ECO:0000259" key="6">
    <source>
        <dbReference type="Pfam" id="PF07980"/>
    </source>
</evidence>
<keyword evidence="3" id="KW-0732">Signal</keyword>
<keyword evidence="5" id="KW-0998">Cell outer membrane</keyword>
<dbReference type="SUPFAM" id="SSF48452">
    <property type="entry name" value="TPR-like"/>
    <property type="match status" value="1"/>
</dbReference>
<evidence type="ECO:0000256" key="4">
    <source>
        <dbReference type="ARBA" id="ARBA00023136"/>
    </source>
</evidence>
<gene>
    <name evidence="8" type="ORF">CA2015_4127</name>
</gene>